<dbReference type="AlphaFoldDB" id="A0A183V834"/>
<keyword evidence="2" id="KW-1185">Reference proteome</keyword>
<dbReference type="Proteomes" id="UP000050794">
    <property type="component" value="Unassembled WGS sequence"/>
</dbReference>
<reference evidence="3" key="1">
    <citation type="submission" date="2016-06" db="UniProtKB">
        <authorList>
            <consortium name="WormBaseParasite"/>
        </authorList>
    </citation>
    <scope>IDENTIFICATION</scope>
</reference>
<reference evidence="1 2" key="2">
    <citation type="submission" date="2018-11" db="EMBL/GenBank/DDBJ databases">
        <authorList>
            <consortium name="Pathogen Informatics"/>
        </authorList>
    </citation>
    <scope>NUCLEOTIDE SEQUENCE [LARGE SCALE GENOMIC DNA]</scope>
</reference>
<evidence type="ECO:0000313" key="1">
    <source>
        <dbReference type="EMBL" id="VDM48225.1"/>
    </source>
</evidence>
<proteinExistence type="predicted"/>
<accession>A0A183V834</accession>
<dbReference type="WBParaSite" id="TCNE_0001690501-mRNA-1">
    <property type="protein sequence ID" value="TCNE_0001690501-mRNA-1"/>
    <property type="gene ID" value="TCNE_0001690501"/>
</dbReference>
<evidence type="ECO:0000313" key="3">
    <source>
        <dbReference type="WBParaSite" id="TCNE_0001690501-mRNA-1"/>
    </source>
</evidence>
<sequence>MLDRASAICDAKSHEKGFGAVVIFSFINIRRDAYSLCSSNGGWRSDNRRGGRNSWSSPDGDRGREQRRYYWQDGYNGPLPQRSCFYNNEYYSESDCQVLSHDSGLSEAFVHSGQGIVAVAGRDSEFGQGNLFASRRGYEGAVENASDTCLTAAANGVSALDVLINSVCAR</sequence>
<name>A0A183V834_TOXCA</name>
<gene>
    <name evidence="1" type="ORF">TCNE_LOCUS16904</name>
</gene>
<evidence type="ECO:0000313" key="2">
    <source>
        <dbReference type="Proteomes" id="UP000050794"/>
    </source>
</evidence>
<organism evidence="2 3">
    <name type="scientific">Toxocara canis</name>
    <name type="common">Canine roundworm</name>
    <dbReference type="NCBI Taxonomy" id="6265"/>
    <lineage>
        <taxon>Eukaryota</taxon>
        <taxon>Metazoa</taxon>
        <taxon>Ecdysozoa</taxon>
        <taxon>Nematoda</taxon>
        <taxon>Chromadorea</taxon>
        <taxon>Rhabditida</taxon>
        <taxon>Spirurina</taxon>
        <taxon>Ascaridomorpha</taxon>
        <taxon>Ascaridoidea</taxon>
        <taxon>Toxocaridae</taxon>
        <taxon>Toxocara</taxon>
    </lineage>
</organism>
<protein>
    <submittedName>
        <fullName evidence="3">RNase H domain-containing protein</fullName>
    </submittedName>
</protein>
<dbReference type="EMBL" id="UYWY01023989">
    <property type="protein sequence ID" value="VDM48225.1"/>
    <property type="molecule type" value="Genomic_DNA"/>
</dbReference>